<reference evidence="2 3" key="1">
    <citation type="submission" date="2015-09" db="EMBL/GenBank/DDBJ databases">
        <title>Host preference determinants of Valsa canker pathogens revealed by comparative genomics.</title>
        <authorList>
            <person name="Yin Z."/>
            <person name="Huang L."/>
        </authorList>
    </citation>
    <scope>NUCLEOTIDE SEQUENCE [LARGE SCALE GENOMIC DNA]</scope>
    <source>
        <strain evidence="2 3">YSFL</strain>
    </source>
</reference>
<protein>
    <recommendedName>
        <fullName evidence="4">SGNH hydrolase-type esterase domain-containing protein</fullName>
    </recommendedName>
</protein>
<dbReference type="Proteomes" id="UP000284375">
    <property type="component" value="Unassembled WGS sequence"/>
</dbReference>
<evidence type="ECO:0008006" key="4">
    <source>
        <dbReference type="Google" id="ProtNLM"/>
    </source>
</evidence>
<feature type="region of interest" description="Disordered" evidence="1">
    <location>
        <begin position="1"/>
        <end position="50"/>
    </location>
</feature>
<gene>
    <name evidence="2" type="ORF">VSDG_01299</name>
</gene>
<evidence type="ECO:0000313" key="3">
    <source>
        <dbReference type="Proteomes" id="UP000284375"/>
    </source>
</evidence>
<dbReference type="Gene3D" id="3.40.50.1110">
    <property type="entry name" value="SGNH hydrolase"/>
    <property type="match status" value="1"/>
</dbReference>
<feature type="compositionally biased region" description="Basic and acidic residues" evidence="1">
    <location>
        <begin position="336"/>
        <end position="351"/>
    </location>
</feature>
<dbReference type="OrthoDB" id="505607at2759"/>
<dbReference type="STRING" id="252740.A0A423WIM7"/>
<proteinExistence type="predicted"/>
<feature type="compositionally biased region" description="Polar residues" evidence="1">
    <location>
        <begin position="1"/>
        <end position="12"/>
    </location>
</feature>
<comment type="caution">
    <text evidence="2">The sequence shown here is derived from an EMBL/GenBank/DDBJ whole genome shotgun (WGS) entry which is preliminary data.</text>
</comment>
<feature type="compositionally biased region" description="Basic and acidic residues" evidence="1">
    <location>
        <begin position="36"/>
        <end position="50"/>
    </location>
</feature>
<feature type="region of interest" description="Disordered" evidence="1">
    <location>
        <begin position="279"/>
        <end position="302"/>
    </location>
</feature>
<dbReference type="SUPFAM" id="SSF52266">
    <property type="entry name" value="SGNH hydrolase"/>
    <property type="match status" value="1"/>
</dbReference>
<feature type="region of interest" description="Disordered" evidence="1">
    <location>
        <begin position="320"/>
        <end position="353"/>
    </location>
</feature>
<accession>A0A423WIM7</accession>
<evidence type="ECO:0000256" key="1">
    <source>
        <dbReference type="SAM" id="MobiDB-lite"/>
    </source>
</evidence>
<evidence type="ECO:0000313" key="2">
    <source>
        <dbReference type="EMBL" id="ROW03273.1"/>
    </source>
</evidence>
<dbReference type="InterPro" id="IPR036514">
    <property type="entry name" value="SGNH_hydro_sf"/>
</dbReference>
<dbReference type="AlphaFoldDB" id="A0A423WIM7"/>
<dbReference type="EMBL" id="LJZO01000003">
    <property type="protein sequence ID" value="ROW03273.1"/>
    <property type="molecule type" value="Genomic_DNA"/>
</dbReference>
<organism evidence="2 3">
    <name type="scientific">Cytospora chrysosperma</name>
    <name type="common">Cytospora canker fungus</name>
    <name type="synonym">Sphaeria chrysosperma</name>
    <dbReference type="NCBI Taxonomy" id="252740"/>
    <lineage>
        <taxon>Eukaryota</taxon>
        <taxon>Fungi</taxon>
        <taxon>Dikarya</taxon>
        <taxon>Ascomycota</taxon>
        <taxon>Pezizomycotina</taxon>
        <taxon>Sordariomycetes</taxon>
        <taxon>Sordariomycetidae</taxon>
        <taxon>Diaporthales</taxon>
        <taxon>Cytosporaceae</taxon>
        <taxon>Cytospora</taxon>
    </lineage>
</organism>
<sequence length="457" mass="51147">MHKTQAESSSAAATWPTETELKRTLEPVSKSIPTEKATKGSPEDPWSDTRKFSRYKARSLETSRDEHLLKILGASQAISVVFLGDSMIERMTTTGKTGSLQIWPSDTMWPETDLKDTNFRRKALHISELARISGALNAGCGGDKIENILYRLVGDPDRGLTGLAEALWSPERQRKIKLWVIQAGTNNLHPKKGLTDPSMQAYRALLESILDTSDESTHVLVTGLFYRKDIKKELVAQANAKLKKLVYEIAWELSPDYPDDKQQSTEMVVPLFDSSTIADAPQATKAKGKGQSVDPEQRRDSVIGIAITPTFTRGVAGIKEKGEGKAEAPPGTQEPLTDKKTGGQVSTHRDPTMPQFKPDWWAKIFEEDLEAVRMSREFPVLNRQETVGSAHRAGSCERRESGYEYPRIQFLPAPEANNPETWLVDHVHLHEEGYRLWTSKLFPKVEEMLRHAEEASS</sequence>
<name>A0A423WIM7_CYTCH</name>
<keyword evidence="3" id="KW-1185">Reference proteome</keyword>